<evidence type="ECO:0000313" key="6">
    <source>
        <dbReference type="Proteomes" id="UP000242188"/>
    </source>
</evidence>
<reference evidence="5 6" key="1">
    <citation type="journal article" date="2017" name="Nat. Ecol. Evol.">
        <title>Scallop genome provides insights into evolution of bilaterian karyotype and development.</title>
        <authorList>
            <person name="Wang S."/>
            <person name="Zhang J."/>
            <person name="Jiao W."/>
            <person name="Li J."/>
            <person name="Xun X."/>
            <person name="Sun Y."/>
            <person name="Guo X."/>
            <person name="Huan P."/>
            <person name="Dong B."/>
            <person name="Zhang L."/>
            <person name="Hu X."/>
            <person name="Sun X."/>
            <person name="Wang J."/>
            <person name="Zhao C."/>
            <person name="Wang Y."/>
            <person name="Wang D."/>
            <person name="Huang X."/>
            <person name="Wang R."/>
            <person name="Lv J."/>
            <person name="Li Y."/>
            <person name="Zhang Z."/>
            <person name="Liu B."/>
            <person name="Lu W."/>
            <person name="Hui Y."/>
            <person name="Liang J."/>
            <person name="Zhou Z."/>
            <person name="Hou R."/>
            <person name="Li X."/>
            <person name="Liu Y."/>
            <person name="Li H."/>
            <person name="Ning X."/>
            <person name="Lin Y."/>
            <person name="Zhao L."/>
            <person name="Xing Q."/>
            <person name="Dou J."/>
            <person name="Li Y."/>
            <person name="Mao J."/>
            <person name="Guo H."/>
            <person name="Dou H."/>
            <person name="Li T."/>
            <person name="Mu C."/>
            <person name="Jiang W."/>
            <person name="Fu Q."/>
            <person name="Fu X."/>
            <person name="Miao Y."/>
            <person name="Liu J."/>
            <person name="Yu Q."/>
            <person name="Li R."/>
            <person name="Liao H."/>
            <person name="Li X."/>
            <person name="Kong Y."/>
            <person name="Jiang Z."/>
            <person name="Chourrout D."/>
            <person name="Li R."/>
            <person name="Bao Z."/>
        </authorList>
    </citation>
    <scope>NUCLEOTIDE SEQUENCE [LARGE SCALE GENOMIC DNA]</scope>
    <source>
        <strain evidence="5 6">PY_sf001</strain>
    </source>
</reference>
<evidence type="ECO:0000313" key="5">
    <source>
        <dbReference type="EMBL" id="OWF48093.1"/>
    </source>
</evidence>
<accession>A0A210QH52</accession>
<protein>
    <submittedName>
        <fullName evidence="5">Phospholipase A2 isozymes PA3A/PA3B/PA5</fullName>
    </submittedName>
</protein>
<evidence type="ECO:0000256" key="3">
    <source>
        <dbReference type="SAM" id="SignalP"/>
    </source>
</evidence>
<dbReference type="STRING" id="6573.A0A210QH52"/>
<dbReference type="InterPro" id="IPR016090">
    <property type="entry name" value="PLA2-like_dom"/>
</dbReference>
<name>A0A210QH52_MIZYE</name>
<dbReference type="Pfam" id="PF05826">
    <property type="entry name" value="Phospholip_A2_2"/>
    <property type="match status" value="1"/>
</dbReference>
<dbReference type="GO" id="GO:0050482">
    <property type="term" value="P:arachidonate secretion"/>
    <property type="evidence" value="ECO:0007669"/>
    <property type="project" value="InterPro"/>
</dbReference>
<evidence type="ECO:0000259" key="4">
    <source>
        <dbReference type="Pfam" id="PF05826"/>
    </source>
</evidence>
<comment type="caution">
    <text evidence="5">The sequence shown here is derived from an EMBL/GenBank/DDBJ whole genome shotgun (WGS) entry which is preliminary data.</text>
</comment>
<feature type="domain" description="Phospholipase A2-like central" evidence="4">
    <location>
        <begin position="136"/>
        <end position="231"/>
    </location>
</feature>
<keyword evidence="3" id="KW-0732">Signal</keyword>
<sequence>MAVRELLVVVFLACVSGHAIRKGWIAFRLFDHPSGFVRYTVTDGHWSLDAYVSPEGILRSCDVTSDPASVLNADDVNWRDIGEDTVRKMIESCKRTGNTKRQAEEENGSQVKATTALPFAPEETGDPAGSKGSFAIFPGTKWCGLSNIATSYDDLGEHRATDSCCRTHDHCPYFIDHFETKYNYRNPYPWTMSYCDCDQGLYDCLKGVNTTAANEVGKMFFGLLSVKCFDFEDGTYCSDEHLAGLWCEKEGYGEKAVPKDFPHQWGDKTTGSVAKAGLVG</sequence>
<dbReference type="CDD" id="cd04704">
    <property type="entry name" value="PLA2_bee_venom_like"/>
    <property type="match status" value="1"/>
</dbReference>
<dbReference type="InterPro" id="IPR033113">
    <property type="entry name" value="PLA2_histidine"/>
</dbReference>
<keyword evidence="6" id="KW-1185">Reference proteome</keyword>
<feature type="signal peptide" evidence="3">
    <location>
        <begin position="1"/>
        <end position="17"/>
    </location>
</feature>
<dbReference type="SUPFAM" id="SSF48619">
    <property type="entry name" value="Phospholipase A2, PLA2"/>
    <property type="match status" value="1"/>
</dbReference>
<dbReference type="OrthoDB" id="10059604at2759"/>
<organism evidence="5 6">
    <name type="scientific">Mizuhopecten yessoensis</name>
    <name type="common">Japanese scallop</name>
    <name type="synonym">Patinopecten yessoensis</name>
    <dbReference type="NCBI Taxonomy" id="6573"/>
    <lineage>
        <taxon>Eukaryota</taxon>
        <taxon>Metazoa</taxon>
        <taxon>Spiralia</taxon>
        <taxon>Lophotrochozoa</taxon>
        <taxon>Mollusca</taxon>
        <taxon>Bivalvia</taxon>
        <taxon>Autobranchia</taxon>
        <taxon>Pteriomorphia</taxon>
        <taxon>Pectinida</taxon>
        <taxon>Pectinoidea</taxon>
        <taxon>Pectinidae</taxon>
        <taxon>Mizuhopecten</taxon>
    </lineage>
</organism>
<dbReference type="GO" id="GO:0005576">
    <property type="term" value="C:extracellular region"/>
    <property type="evidence" value="ECO:0007669"/>
    <property type="project" value="UniProtKB-SubCell"/>
</dbReference>
<feature type="chain" id="PRO_5012103337" evidence="3">
    <location>
        <begin position="18"/>
        <end position="280"/>
    </location>
</feature>
<keyword evidence="2" id="KW-0964">Secreted</keyword>
<dbReference type="Proteomes" id="UP000242188">
    <property type="component" value="Unassembled WGS sequence"/>
</dbReference>
<dbReference type="AlphaFoldDB" id="A0A210QH52"/>
<proteinExistence type="predicted"/>
<evidence type="ECO:0000256" key="1">
    <source>
        <dbReference type="ARBA" id="ARBA00004613"/>
    </source>
</evidence>
<evidence type="ECO:0000256" key="2">
    <source>
        <dbReference type="ARBA" id="ARBA00022525"/>
    </source>
</evidence>
<dbReference type="GO" id="GO:0004623">
    <property type="term" value="F:phospholipase A2 activity"/>
    <property type="evidence" value="ECO:0007669"/>
    <property type="project" value="InterPro"/>
</dbReference>
<dbReference type="Gene3D" id="1.20.90.10">
    <property type="entry name" value="Phospholipase A2 domain"/>
    <property type="match status" value="1"/>
</dbReference>
<dbReference type="GO" id="GO:0006644">
    <property type="term" value="P:phospholipid metabolic process"/>
    <property type="evidence" value="ECO:0007669"/>
    <property type="project" value="InterPro"/>
</dbReference>
<gene>
    <name evidence="5" type="ORF">KP79_PYT16617</name>
</gene>
<comment type="subcellular location">
    <subcellularLocation>
        <location evidence="1">Secreted</location>
    </subcellularLocation>
</comment>
<dbReference type="PROSITE" id="PS00118">
    <property type="entry name" value="PA2_HIS"/>
    <property type="match status" value="1"/>
</dbReference>
<dbReference type="PANTHER" id="PTHR12253">
    <property type="entry name" value="RH14732P"/>
    <property type="match status" value="1"/>
</dbReference>
<dbReference type="EMBL" id="NEDP02003723">
    <property type="protein sequence ID" value="OWF48093.1"/>
    <property type="molecule type" value="Genomic_DNA"/>
</dbReference>
<dbReference type="InterPro" id="IPR036444">
    <property type="entry name" value="PLipase_A2_dom_sf"/>
</dbReference>